<gene>
    <name evidence="2" type="ORF">ACFO4E_09050</name>
</gene>
<dbReference type="InterPro" id="IPR029058">
    <property type="entry name" value="AB_hydrolase_fold"/>
</dbReference>
<feature type="domain" description="AB hydrolase-1" evidence="1">
    <location>
        <begin position="39"/>
        <end position="302"/>
    </location>
</feature>
<keyword evidence="2" id="KW-0378">Hydrolase</keyword>
<organism evidence="2 3">
    <name type="scientific">Nocardiopsis mangrovi</name>
    <dbReference type="NCBI Taxonomy" id="1179818"/>
    <lineage>
        <taxon>Bacteria</taxon>
        <taxon>Bacillati</taxon>
        <taxon>Actinomycetota</taxon>
        <taxon>Actinomycetes</taxon>
        <taxon>Streptosporangiales</taxon>
        <taxon>Nocardiopsidaceae</taxon>
        <taxon>Nocardiopsis</taxon>
    </lineage>
</organism>
<sequence>MPETGTAAGPTSASQPWETRIEGSPALAVRVREGGGVPVVLLHGLGRTLEDWEPVAPLLAERHSVYTVDLRGHGLSADGRWSLDGCVDDLIRVIGHFGLEHPVVAGHGLGGVVALMCGSRRSDLTAAVGIEVQGRPRAEEIAGPMGLSPAEAEGPARTAHDFMVEQLAALVSPMPLDSFEQLLKAQRTGPMGLPGAALEASALRGCIMGDGLVSPRPGPRAARTLFEAYGEYRSSWTRPRMIVPALSLLSTRPMTPPPGAPVRYTEVLAAQTAYELAPHDDRATTIGVDAPHAMHLTHPALVTRLIEDFLGSR</sequence>
<protein>
    <submittedName>
        <fullName evidence="2">Alpha/beta hydrolase</fullName>
    </submittedName>
</protein>
<dbReference type="Proteomes" id="UP001595923">
    <property type="component" value="Unassembled WGS sequence"/>
</dbReference>
<dbReference type="RefSeq" id="WP_378572806.1">
    <property type="nucleotide sequence ID" value="NZ_JBHSFQ010000006.1"/>
</dbReference>
<accession>A0ABV9DSX7</accession>
<keyword evidence="3" id="KW-1185">Reference proteome</keyword>
<dbReference type="EMBL" id="JBHSFQ010000006">
    <property type="protein sequence ID" value="MFC4562000.1"/>
    <property type="molecule type" value="Genomic_DNA"/>
</dbReference>
<name>A0ABV9DSX7_9ACTN</name>
<evidence type="ECO:0000259" key="1">
    <source>
        <dbReference type="Pfam" id="PF12697"/>
    </source>
</evidence>
<dbReference type="InterPro" id="IPR000073">
    <property type="entry name" value="AB_hydrolase_1"/>
</dbReference>
<proteinExistence type="predicted"/>
<dbReference type="SUPFAM" id="SSF53474">
    <property type="entry name" value="alpha/beta-Hydrolases"/>
    <property type="match status" value="1"/>
</dbReference>
<comment type="caution">
    <text evidence="2">The sequence shown here is derived from an EMBL/GenBank/DDBJ whole genome shotgun (WGS) entry which is preliminary data.</text>
</comment>
<evidence type="ECO:0000313" key="3">
    <source>
        <dbReference type="Proteomes" id="UP001595923"/>
    </source>
</evidence>
<dbReference type="InterPro" id="IPR050266">
    <property type="entry name" value="AB_hydrolase_sf"/>
</dbReference>
<dbReference type="Pfam" id="PF12697">
    <property type="entry name" value="Abhydrolase_6"/>
    <property type="match status" value="1"/>
</dbReference>
<evidence type="ECO:0000313" key="2">
    <source>
        <dbReference type="EMBL" id="MFC4562000.1"/>
    </source>
</evidence>
<dbReference type="PANTHER" id="PTHR43798">
    <property type="entry name" value="MONOACYLGLYCEROL LIPASE"/>
    <property type="match status" value="1"/>
</dbReference>
<dbReference type="Gene3D" id="3.40.50.1820">
    <property type="entry name" value="alpha/beta hydrolase"/>
    <property type="match status" value="1"/>
</dbReference>
<reference evidence="3" key="1">
    <citation type="journal article" date="2019" name="Int. J. Syst. Evol. Microbiol.">
        <title>The Global Catalogue of Microorganisms (GCM) 10K type strain sequencing project: providing services to taxonomists for standard genome sequencing and annotation.</title>
        <authorList>
            <consortium name="The Broad Institute Genomics Platform"/>
            <consortium name="The Broad Institute Genome Sequencing Center for Infectious Disease"/>
            <person name="Wu L."/>
            <person name="Ma J."/>
        </authorList>
    </citation>
    <scope>NUCLEOTIDE SEQUENCE [LARGE SCALE GENOMIC DNA]</scope>
    <source>
        <strain evidence="3">XZYJ18</strain>
    </source>
</reference>
<dbReference type="GO" id="GO:0016787">
    <property type="term" value="F:hydrolase activity"/>
    <property type="evidence" value="ECO:0007669"/>
    <property type="project" value="UniProtKB-KW"/>
</dbReference>